<protein>
    <recommendedName>
        <fullName evidence="3">AB hydrolase-1 domain-containing protein</fullName>
    </recommendedName>
</protein>
<feature type="domain" description="AB hydrolase-1" evidence="3">
    <location>
        <begin position="40"/>
        <end position="339"/>
    </location>
</feature>
<dbReference type="Pfam" id="PF00561">
    <property type="entry name" value="Abhydrolase_1"/>
    <property type="match status" value="1"/>
</dbReference>
<evidence type="ECO:0000256" key="1">
    <source>
        <dbReference type="ARBA" id="ARBA00022801"/>
    </source>
</evidence>
<reference evidence="4 5" key="1">
    <citation type="submission" date="2024-01" db="EMBL/GenBank/DDBJ databases">
        <authorList>
            <person name="Allen C."/>
            <person name="Tagirdzhanova G."/>
        </authorList>
    </citation>
    <scope>NUCLEOTIDE SEQUENCE [LARGE SCALE GENOMIC DNA]</scope>
    <source>
        <strain evidence="4 5">CBS 119000</strain>
    </source>
</reference>
<dbReference type="InterPro" id="IPR029058">
    <property type="entry name" value="AB_hydrolase_fold"/>
</dbReference>
<proteinExistence type="inferred from homology"/>
<dbReference type="Proteomes" id="UP001642502">
    <property type="component" value="Unassembled WGS sequence"/>
</dbReference>
<keyword evidence="5" id="KW-1185">Reference proteome</keyword>
<dbReference type="InterPro" id="IPR000073">
    <property type="entry name" value="AB_hydrolase_1"/>
</dbReference>
<evidence type="ECO:0000256" key="2">
    <source>
        <dbReference type="ARBA" id="ARBA00038334"/>
    </source>
</evidence>
<name>A0ABP0DQA5_9PEZI</name>
<evidence type="ECO:0000313" key="4">
    <source>
        <dbReference type="EMBL" id="CAK7270473.1"/>
    </source>
</evidence>
<gene>
    <name evidence="4" type="ORF">SEPCBS119000_004109</name>
</gene>
<comment type="caution">
    <text evidence="4">The sequence shown here is derived from an EMBL/GenBank/DDBJ whole genome shotgun (WGS) entry which is preliminary data.</text>
</comment>
<dbReference type="SUPFAM" id="SSF53474">
    <property type="entry name" value="alpha/beta-Hydrolases"/>
    <property type="match status" value="1"/>
</dbReference>
<accession>A0ABP0DQA5</accession>
<dbReference type="InterPro" id="IPR000639">
    <property type="entry name" value="Epox_hydrolase-like"/>
</dbReference>
<evidence type="ECO:0000313" key="5">
    <source>
        <dbReference type="Proteomes" id="UP001642502"/>
    </source>
</evidence>
<evidence type="ECO:0000259" key="3">
    <source>
        <dbReference type="Pfam" id="PF00561"/>
    </source>
</evidence>
<sequence>MTCKLTPDDQRVTHHTASIRDKTYHYVVASPPASQPAKGTILLLHRFPDLGFGWRYQVLMLTQDLGLRMIVPDMLGYGRTDAPASPQSYAYKSVCADLVALVDHVGVVGGGYAGEADQHNRFFVGGHDWGGAVAWRMALWHSARLRGVFSVCTPYFAPSKNGHFLPLAETAKMLPNFGYQQQFAGDELWQFIDAEPVRIRQFLQAMYGGTAVLSDEEVAAKKSPYLWDTTNGVSLDRLASVGPSPLLSRAELDYYATEFARRGLRGPTNWYRTQKYNYDDEREIVRKGGEARQRITVPSLMLSATSDMTLPPILAGRMDKYFSRLTKAQVPGGHWVLWESSVAVNEHIKTFLSPLLQGAVKAVL</sequence>
<keyword evidence="1" id="KW-0378">Hydrolase</keyword>
<dbReference type="Gene3D" id="3.40.50.1820">
    <property type="entry name" value="alpha/beta hydrolase"/>
    <property type="match status" value="1"/>
</dbReference>
<dbReference type="PANTHER" id="PTHR43329">
    <property type="entry name" value="EPOXIDE HYDROLASE"/>
    <property type="match status" value="1"/>
</dbReference>
<comment type="similarity">
    <text evidence="2">Belongs to the AB hydrolase superfamily. Epoxide hydrolase family.</text>
</comment>
<dbReference type="EMBL" id="CAWUON010000059">
    <property type="protein sequence ID" value="CAK7270473.1"/>
    <property type="molecule type" value="Genomic_DNA"/>
</dbReference>
<dbReference type="PRINTS" id="PR00412">
    <property type="entry name" value="EPOXHYDRLASE"/>
</dbReference>
<organism evidence="4 5">
    <name type="scientific">Sporothrix epigloea</name>
    <dbReference type="NCBI Taxonomy" id="1892477"/>
    <lineage>
        <taxon>Eukaryota</taxon>
        <taxon>Fungi</taxon>
        <taxon>Dikarya</taxon>
        <taxon>Ascomycota</taxon>
        <taxon>Pezizomycotina</taxon>
        <taxon>Sordariomycetes</taxon>
        <taxon>Sordariomycetidae</taxon>
        <taxon>Ophiostomatales</taxon>
        <taxon>Ophiostomataceae</taxon>
        <taxon>Sporothrix</taxon>
    </lineage>
</organism>